<evidence type="ECO:0000256" key="5">
    <source>
        <dbReference type="ARBA" id="ARBA00023136"/>
    </source>
</evidence>
<evidence type="ECO:0000256" key="2">
    <source>
        <dbReference type="ARBA" id="ARBA00022692"/>
    </source>
</evidence>
<evidence type="ECO:0000256" key="6">
    <source>
        <dbReference type="ARBA" id="ARBA00023170"/>
    </source>
</evidence>
<dbReference type="InterPro" id="IPR039465">
    <property type="entry name" value="IL-17_rcpt-like"/>
</dbReference>
<sequence>PGHADSYLVVAVNIPLPPRQSNPSHTPYKYWTMSAPRISDETEVVSPTSKLLNIVKRFLLYICEVYLFYAVLWKIFMSPSDKVCAARLAVRYKKVGPGANGPCVPVLVVYPAKSEQFQCAVGALVEFLQQYGGCSVAVDMWQQGSVAKLGPMRWLLEQVQAARTVLIVAAQPSSLPSPQPLPIPGASIPAAAQDLYPLALNLVAGQAKNSSDLAKFWVTFSLMKDLNKLCRCLHKHKQDDSMKIANLFSSGNLYSRDSTEKLRAAVQALNGQQVSGAKDQESLAAVFLN</sequence>
<keyword evidence="4" id="KW-1133">Transmembrane helix</keyword>
<keyword evidence="2" id="KW-0812">Transmembrane</keyword>
<keyword evidence="10" id="KW-1185">Reference proteome</keyword>
<dbReference type="GO" id="GO:0030368">
    <property type="term" value="F:interleukin-17 receptor activity"/>
    <property type="evidence" value="ECO:0007669"/>
    <property type="project" value="InterPro"/>
</dbReference>
<evidence type="ECO:0000259" key="8">
    <source>
        <dbReference type="PROSITE" id="PS51534"/>
    </source>
</evidence>
<comment type="subcellular location">
    <subcellularLocation>
        <location evidence="1">Membrane</location>
        <topology evidence="1">Single-pass type I membrane protein</topology>
    </subcellularLocation>
</comment>
<feature type="domain" description="SEFIR" evidence="8">
    <location>
        <begin position="103"/>
        <end position="169"/>
    </location>
</feature>
<keyword evidence="3" id="KW-0732">Signal</keyword>
<dbReference type="InterPro" id="IPR013568">
    <property type="entry name" value="SEFIR_dom"/>
</dbReference>
<reference evidence="9" key="2">
    <citation type="submission" date="2025-09" db="UniProtKB">
        <authorList>
            <consortium name="Ensembl"/>
        </authorList>
    </citation>
    <scope>IDENTIFICATION</scope>
</reference>
<name>A0A3B4BM37_9GOBI</name>
<proteinExistence type="predicted"/>
<dbReference type="Gene3D" id="3.40.50.11530">
    <property type="match status" value="1"/>
</dbReference>
<evidence type="ECO:0000313" key="9">
    <source>
        <dbReference type="Ensembl" id="ENSPMGP00000029525.1"/>
    </source>
</evidence>
<dbReference type="PANTHER" id="PTHR15583">
    <property type="entry name" value="INTERLEUKIN-17 RECEPTOR"/>
    <property type="match status" value="1"/>
</dbReference>
<evidence type="ECO:0000313" key="10">
    <source>
        <dbReference type="Proteomes" id="UP000261520"/>
    </source>
</evidence>
<dbReference type="AlphaFoldDB" id="A0A3B4BM37"/>
<keyword evidence="6" id="KW-0675">Receptor</keyword>
<dbReference type="Proteomes" id="UP000261520">
    <property type="component" value="Unplaced"/>
</dbReference>
<evidence type="ECO:0000256" key="7">
    <source>
        <dbReference type="ARBA" id="ARBA00023180"/>
    </source>
</evidence>
<keyword evidence="7" id="KW-0325">Glycoprotein</keyword>
<keyword evidence="5" id="KW-0472">Membrane</keyword>
<dbReference type="PROSITE" id="PS51534">
    <property type="entry name" value="SEFIR"/>
    <property type="match status" value="1"/>
</dbReference>
<dbReference type="STRING" id="409849.ENSPMGP00000029525"/>
<organism evidence="9 10">
    <name type="scientific">Periophthalmus magnuspinnatus</name>
    <dbReference type="NCBI Taxonomy" id="409849"/>
    <lineage>
        <taxon>Eukaryota</taxon>
        <taxon>Metazoa</taxon>
        <taxon>Chordata</taxon>
        <taxon>Craniata</taxon>
        <taxon>Vertebrata</taxon>
        <taxon>Euteleostomi</taxon>
        <taxon>Actinopterygii</taxon>
        <taxon>Neopterygii</taxon>
        <taxon>Teleostei</taxon>
        <taxon>Neoteleostei</taxon>
        <taxon>Acanthomorphata</taxon>
        <taxon>Gobiaria</taxon>
        <taxon>Gobiiformes</taxon>
        <taxon>Gobioidei</taxon>
        <taxon>Gobiidae</taxon>
        <taxon>Oxudercinae</taxon>
        <taxon>Periophthalmus</taxon>
    </lineage>
</organism>
<accession>A0A3B4BM37</accession>
<evidence type="ECO:0000256" key="3">
    <source>
        <dbReference type="ARBA" id="ARBA00022729"/>
    </source>
</evidence>
<dbReference type="Ensembl" id="ENSPMGT00000031427.1">
    <property type="protein sequence ID" value="ENSPMGP00000029525.1"/>
    <property type="gene ID" value="ENSPMGG00000023759.1"/>
</dbReference>
<protein>
    <recommendedName>
        <fullName evidence="8">SEFIR domain-containing protein</fullName>
    </recommendedName>
</protein>
<dbReference type="Pfam" id="PF08357">
    <property type="entry name" value="SEFIR"/>
    <property type="match status" value="1"/>
</dbReference>
<dbReference type="PANTHER" id="PTHR15583:SF11">
    <property type="entry name" value="INTERLEUKIN-17 RECEPTOR B"/>
    <property type="match status" value="1"/>
</dbReference>
<evidence type="ECO:0000256" key="4">
    <source>
        <dbReference type="ARBA" id="ARBA00022989"/>
    </source>
</evidence>
<dbReference type="GO" id="GO:0016020">
    <property type="term" value="C:membrane"/>
    <property type="evidence" value="ECO:0007669"/>
    <property type="project" value="UniProtKB-SubCell"/>
</dbReference>
<reference evidence="9" key="1">
    <citation type="submission" date="2025-08" db="UniProtKB">
        <authorList>
            <consortium name="Ensembl"/>
        </authorList>
    </citation>
    <scope>IDENTIFICATION</scope>
</reference>
<evidence type="ECO:0000256" key="1">
    <source>
        <dbReference type="ARBA" id="ARBA00004479"/>
    </source>
</evidence>